<evidence type="ECO:0000259" key="3">
    <source>
        <dbReference type="SMART" id="SM00776"/>
    </source>
</evidence>
<dbReference type="Gene3D" id="2.60.120.1060">
    <property type="entry name" value="NPCBM/NEW2 domain"/>
    <property type="match status" value="2"/>
</dbReference>
<dbReference type="InterPro" id="IPR013428">
    <property type="entry name" value="Membrane-bound_put_N"/>
</dbReference>
<evidence type="ECO:0000313" key="4">
    <source>
        <dbReference type="EMBL" id="ADD93451.1"/>
    </source>
</evidence>
<sequence length="1115" mass="122229">MKKILTLALTLGFALGTLAAPKKVVMIAGPQSHGPLSHEHRAGIMLLAKCLKEGAADLVQPTVVTNGFPKDSSVFKGADAVVIYSDGGGRHPALQGNNLELLSKLMDKGTGLLTIHYAVEPTTAKGNKEFTAWQGGCFETHWSVNPHWVANFKKLPKHPITSGVKPFQANDEWYFHMRFAKDMKGVTPILSDVAPAETMKRGDGAHSGNPHVRKSVAAGNPQHVAWAFERPNGGRGFGFTGGHNHLNWGNDDYRKTVLNAIVWVAKAEVPAAGVPSKLTEKDLYANLDNKGRKPKPRSNPGPKAGSGFTSKSPKPVVSSKILTKANPEASLTADLKGAKELHLVVTDGGNGHGCDWADWVEPKLVDASGNETKLTAIRWQHAASGFGNVQVNKNCDGKPLRVNGNLMEFGIGTHANSIITYRLPKEHPYVKIVTGVGLDNGGTSQGACGNVSSAQFHIFTQQPRFAAVVAAAGNSAPASRDPEDAVKNLDVHEALQAEVFAAEPMMLSPSNIDIDHRGRVWVAEIINYRGHRNKRQEGDRILILEDTDGDGKADTKKVFYQGRDIDSPHGVCVLGSVDGKNTKVIIAAGDKVQVFTDVDGDDKPDKKETLFSGIAGSQHDHGIHDFMFGPDGRLYFNFGNSGRQLKDKDGKPIVDLAGNEVNDRRNPYQQGMVFRCYLDGSGLETLGWNFRNNWMVTIDSFGTLWQSDNDDDGNRAVRINYVMEYGNYGFRSEITGGGWRDKRTNMEKTIPERHWHLNDPGVIPNLLLTGAGSPTGICIYEGTLLPKVFQGQMIHCDAGPSIVRAYPVKRSGAGYSAEIVNILDGAQKDRWFRPSDVQVAPDGSLIVADWYDPGVGGHRMGDLDRGRLFRVTPKGHKGYKLPKLDFNSIDGLIAAIQNPNNSVRYIAWMELHKRQNDVKTALLKLVQHQNPRMRARALWLLSQIKDNQAATVALAAKDKDENIRGMALRIARQHKLDVIPIINKLSGDGSALVRRECLIALRHNESQEAPHIWAMLANAHDGKDRWYLEALGLAADKQENKFFDNWVAGAKLNTAAARDIVWRNRGTHGAKYLADIILDRNTVEAEKPRYLRALDFIPKSKEKDEALARIALGAF</sequence>
<dbReference type="NCBIfam" id="TIGR02604">
    <property type="entry name" value="Piru_Ver_Nterm"/>
    <property type="match status" value="1"/>
</dbReference>
<reference evidence="4" key="1">
    <citation type="journal article" date="2010" name="ISME J.">
        <title>Metagenome of the Mediterranean deep chlorophyll maximum studied by direct and fosmid library 454 pyrosequencing.</title>
        <authorList>
            <person name="Ghai R."/>
            <person name="Martin-Cuadrado A.B."/>
            <person name="Molto A.G."/>
            <person name="Heredia I.G."/>
            <person name="Cabrera R."/>
            <person name="Martin J."/>
            <person name="Verdu M."/>
            <person name="Deschamps P."/>
            <person name="Moreira D."/>
            <person name="Lopez-Garcia P."/>
            <person name="Mira A."/>
            <person name="Rodriguez-Valera F."/>
        </authorList>
    </citation>
    <scope>NUCLEOTIDE SEQUENCE</scope>
</reference>
<dbReference type="Pfam" id="PF06283">
    <property type="entry name" value="ThuA"/>
    <property type="match status" value="1"/>
</dbReference>
<keyword evidence="2" id="KW-0732">Signal</keyword>
<dbReference type="Gene3D" id="2.120.10.30">
    <property type="entry name" value="TolB, C-terminal domain"/>
    <property type="match status" value="1"/>
</dbReference>
<dbReference type="InterPro" id="IPR008979">
    <property type="entry name" value="Galactose-bd-like_sf"/>
</dbReference>
<organism evidence="4">
    <name type="scientific">uncultured marine bacterium MedDCM-OCT-S04-C109</name>
    <dbReference type="NCBI Taxonomy" id="743050"/>
    <lineage>
        <taxon>Bacteria</taxon>
        <taxon>environmental samples</taxon>
    </lineage>
</organism>
<evidence type="ECO:0000256" key="1">
    <source>
        <dbReference type="SAM" id="MobiDB-lite"/>
    </source>
</evidence>
<dbReference type="InterPro" id="IPR013222">
    <property type="entry name" value="Glyco_hyd_98_carb-bd"/>
</dbReference>
<feature type="domain" description="Glycosyl hydrolase family 98 putative carbohydrate-binding module" evidence="3">
    <location>
        <begin position="367"/>
        <end position="508"/>
    </location>
</feature>
<dbReference type="SMART" id="SM00776">
    <property type="entry name" value="NPCBM"/>
    <property type="match status" value="1"/>
</dbReference>
<dbReference type="AlphaFoldDB" id="D6PCK0"/>
<dbReference type="SUPFAM" id="SSF49785">
    <property type="entry name" value="Galactose-binding domain-like"/>
    <property type="match status" value="2"/>
</dbReference>
<dbReference type="InterPro" id="IPR016024">
    <property type="entry name" value="ARM-type_fold"/>
</dbReference>
<dbReference type="InterPro" id="IPR011989">
    <property type="entry name" value="ARM-like"/>
</dbReference>
<protein>
    <submittedName>
        <fullName evidence="4">Membrane bound dehydrogenase domain protein</fullName>
    </submittedName>
</protein>
<feature type="region of interest" description="Disordered" evidence="1">
    <location>
        <begin position="287"/>
        <end position="318"/>
    </location>
</feature>
<accession>D6PCK0</accession>
<dbReference type="PANTHER" id="PTHR33546">
    <property type="entry name" value="LARGE, MULTIFUNCTIONAL SECRETED PROTEIN-RELATED"/>
    <property type="match status" value="1"/>
</dbReference>
<dbReference type="PANTHER" id="PTHR33546:SF1">
    <property type="entry name" value="LARGE, MULTIFUNCTIONAL SECRETED PROTEIN"/>
    <property type="match status" value="1"/>
</dbReference>
<dbReference type="SUPFAM" id="SSF52317">
    <property type="entry name" value="Class I glutamine amidotransferase-like"/>
    <property type="match status" value="1"/>
</dbReference>
<dbReference type="Pfam" id="PF08305">
    <property type="entry name" value="NPCBM"/>
    <property type="match status" value="2"/>
</dbReference>
<dbReference type="Pfam" id="PF13646">
    <property type="entry name" value="HEAT_2"/>
    <property type="match status" value="1"/>
</dbReference>
<feature type="chain" id="PRO_5003087286" evidence="2">
    <location>
        <begin position="20"/>
        <end position="1115"/>
    </location>
</feature>
<dbReference type="InterPro" id="IPR038637">
    <property type="entry name" value="NPCBM_sf"/>
</dbReference>
<dbReference type="InterPro" id="IPR011041">
    <property type="entry name" value="Quinoprot_gluc/sorb_DH_b-prop"/>
</dbReference>
<evidence type="ECO:0000256" key="2">
    <source>
        <dbReference type="SAM" id="SignalP"/>
    </source>
</evidence>
<dbReference type="InterPro" id="IPR055557">
    <property type="entry name" value="DUF7133"/>
</dbReference>
<dbReference type="Gene3D" id="1.25.10.10">
    <property type="entry name" value="Leucine-rich Repeat Variant"/>
    <property type="match status" value="1"/>
</dbReference>
<feature type="signal peptide" evidence="2">
    <location>
        <begin position="1"/>
        <end position="19"/>
    </location>
</feature>
<dbReference type="InterPro" id="IPR029010">
    <property type="entry name" value="ThuA-like"/>
</dbReference>
<dbReference type="SUPFAM" id="SSF48371">
    <property type="entry name" value="ARM repeat"/>
    <property type="match status" value="1"/>
</dbReference>
<dbReference type="EMBL" id="GU942983">
    <property type="protein sequence ID" value="ADD93451.1"/>
    <property type="molecule type" value="Genomic_DNA"/>
</dbReference>
<name>D6PCK0_9BACT</name>
<proteinExistence type="predicted"/>
<dbReference type="Gene3D" id="3.40.50.880">
    <property type="match status" value="1"/>
</dbReference>
<dbReference type="InterPro" id="IPR029062">
    <property type="entry name" value="Class_I_gatase-like"/>
</dbReference>
<dbReference type="SUPFAM" id="SSF50952">
    <property type="entry name" value="Soluble quinoprotein glucose dehydrogenase"/>
    <property type="match status" value="1"/>
</dbReference>
<dbReference type="Pfam" id="PF23500">
    <property type="entry name" value="DUF7133"/>
    <property type="match status" value="1"/>
</dbReference>
<dbReference type="InterPro" id="IPR011042">
    <property type="entry name" value="6-blade_b-propeller_TolB-like"/>
</dbReference>